<evidence type="ECO:0000313" key="2">
    <source>
        <dbReference type="Proteomes" id="UP000254235"/>
    </source>
</evidence>
<evidence type="ECO:0000313" key="1">
    <source>
        <dbReference type="EMBL" id="SUC37481.1"/>
    </source>
</evidence>
<dbReference type="RefSeq" id="WP_115083926.1">
    <property type="nucleotide sequence ID" value="NZ_UGTP01000002.1"/>
</dbReference>
<dbReference type="EMBL" id="UGTP01000002">
    <property type="protein sequence ID" value="SUC37481.1"/>
    <property type="molecule type" value="Genomic_DNA"/>
</dbReference>
<evidence type="ECO:0008006" key="3">
    <source>
        <dbReference type="Google" id="ProtNLM"/>
    </source>
</evidence>
<dbReference type="Proteomes" id="UP000254235">
    <property type="component" value="Unassembled WGS sequence"/>
</dbReference>
<dbReference type="OrthoDB" id="661150at2"/>
<dbReference type="Gene3D" id="3.90.176.10">
    <property type="entry name" value="Toxin ADP-ribosyltransferase, Chain A, domain 1"/>
    <property type="match status" value="1"/>
</dbReference>
<sequence>MARLDYKDIYSKLGKRTEWYALAVRDTFQKRIGEIVAMCEELDINEDKPFAFADYKDVAPDVQAKLRQLYSEVYQSLRGNIVREWNYANDTTDKLVKGLFGKHSIEDKHYARYFQRNKEAMNSFFERRQDGLNLSQRVWQYVGQAKTDLEVALDLGIGQGLSSDTLNRKVKQYLNNPDDLFRRFRYKVGEDEEGNPIYGRKWKRRRYDKETDTFYWVDDNPKNYHTGQGVYRSSYKNAMRLARTETNMAYRTADITRWQQMEFVLGYEVKLSHNHPCTDICDDLQGKYPKEFVFKGWHPHCYCYIVPILCKDNELEQLTEAILNGEDTSTFAPAGMITDVPAGFTGWIADNEERIRNAASLPYFITDNYKNGEIGKGFKWLREHKNEAGLANFKKVLANKELELEAINKVQPLTAKEFAECSNYVEAGKAGGFPICTAPPATGVQFEELSKLADKEELAAIMQEAAKGNNTLSTYINTKELAELEKIATQAKFAAKTEAQFVAVLDNDALGAVINGDTGLFAGSRYIGTNYSKLCSVALEKGSIAADTGAICVIKLPAGSRYLQTTIGGEQTAMLLPNTKLKVTGKEVKAITHAGKTTNITHYTLEVVNDGSSFVKSIAEIKTQVEAEVTAYKKAIKVANNVINAANKGHYDLLGVDTAPLQAIVKSESRTEISKATKVLAKEMAGAKKLALAEYENMPNLYGLTLEFGEANAKVFMENWAKHIGKSSIYDTDELFLKKVIQKELYYAKLNPNKYPTTQKFIYFFEKLEEQYNTKIAIKALQPDVDAAVVFAQTTKSTKVKTLVAELQQLMSSQTLDENAIKAKLETAQKEIDRLNKERLARLIKKGVGKGSTSKYDMTSVYSAQEAKEYNRLHAEFQKALLNNNGDYRASAVLQAQNALADYVTDLGVKYQSINPKLPHIGGYTDAEVKKAIKDYLTHKTNTNGFGVYSGSVGGEYESAACESYAKKIGLPAKELSILRRYTAGSNFVNEYAYKADDWINWAMPKMKQAGVYDEFVKLIEDYLKAYNGVCEKMPRYNSHTYRGVRLSKPAAQQMLADIQSAYSSGREWVSLNPMSTTRDIRVADGFGTDLTFLVRGKTGVDVNPISRFMGEDEYVFRAGSKFRVLRVYKATKPDIARVGSWCVELEEIL</sequence>
<name>A0A379G9A9_9BACT</name>
<dbReference type="GeneID" id="78571614"/>
<dbReference type="PROSITE" id="PS51996">
    <property type="entry name" value="TR_MART"/>
    <property type="match status" value="1"/>
</dbReference>
<proteinExistence type="predicted"/>
<organism evidence="1 2">
    <name type="scientific">Prevotella pallens</name>
    <dbReference type="NCBI Taxonomy" id="60133"/>
    <lineage>
        <taxon>Bacteria</taxon>
        <taxon>Pseudomonadati</taxon>
        <taxon>Bacteroidota</taxon>
        <taxon>Bacteroidia</taxon>
        <taxon>Bacteroidales</taxon>
        <taxon>Prevotellaceae</taxon>
        <taxon>Prevotella</taxon>
    </lineage>
</organism>
<dbReference type="SUPFAM" id="SSF56399">
    <property type="entry name" value="ADP-ribosylation"/>
    <property type="match status" value="1"/>
</dbReference>
<reference evidence="1 2" key="1">
    <citation type="submission" date="2018-06" db="EMBL/GenBank/DDBJ databases">
        <authorList>
            <consortium name="Pathogen Informatics"/>
            <person name="Doyle S."/>
        </authorList>
    </citation>
    <scope>NUCLEOTIDE SEQUENCE [LARGE SCALE GENOMIC DNA]</scope>
    <source>
        <strain evidence="1 2">NCTC13043</strain>
    </source>
</reference>
<accession>A0A379G9A9</accession>
<dbReference type="AlphaFoldDB" id="A0A379G9A9"/>
<protein>
    <recommendedName>
        <fullName evidence="3">NAD(+)--protein-arginine ADP-ribosyltransferase</fullName>
    </recommendedName>
</protein>
<gene>
    <name evidence="1" type="ORF">NCTC13043_01970</name>
</gene>